<gene>
    <name evidence="1" type="ORF">METZ01_LOCUS2443</name>
</gene>
<evidence type="ECO:0000313" key="1">
    <source>
        <dbReference type="EMBL" id="SUZ49589.1"/>
    </source>
</evidence>
<dbReference type="Pfam" id="PF03352">
    <property type="entry name" value="Adenine_glyco"/>
    <property type="match status" value="1"/>
</dbReference>
<organism evidence="1">
    <name type="scientific">marine metagenome</name>
    <dbReference type="NCBI Taxonomy" id="408172"/>
    <lineage>
        <taxon>unclassified sequences</taxon>
        <taxon>metagenomes</taxon>
        <taxon>ecological metagenomes</taxon>
    </lineage>
</organism>
<dbReference type="InterPro" id="IPR005019">
    <property type="entry name" value="Adenine_glyco"/>
</dbReference>
<dbReference type="GO" id="GO:0006284">
    <property type="term" value="P:base-excision repair"/>
    <property type="evidence" value="ECO:0007669"/>
    <property type="project" value="InterPro"/>
</dbReference>
<evidence type="ECO:0008006" key="2">
    <source>
        <dbReference type="Google" id="ProtNLM"/>
    </source>
</evidence>
<dbReference type="EMBL" id="UINC01000124">
    <property type="protein sequence ID" value="SUZ49589.1"/>
    <property type="molecule type" value="Genomic_DNA"/>
</dbReference>
<dbReference type="InterPro" id="IPR052891">
    <property type="entry name" value="DNA-3mA_glycosylase"/>
</dbReference>
<reference evidence="1" key="1">
    <citation type="submission" date="2018-05" db="EMBL/GenBank/DDBJ databases">
        <authorList>
            <person name="Lanie J.A."/>
            <person name="Ng W.-L."/>
            <person name="Kazmierczak K.M."/>
            <person name="Andrzejewski T.M."/>
            <person name="Davidsen T.M."/>
            <person name="Wayne K.J."/>
            <person name="Tettelin H."/>
            <person name="Glass J.I."/>
            <person name="Rusch D."/>
            <person name="Podicherti R."/>
            <person name="Tsui H.-C.T."/>
            <person name="Winkler M.E."/>
        </authorList>
    </citation>
    <scope>NUCLEOTIDE SEQUENCE</scope>
</reference>
<name>A0A381N574_9ZZZZ</name>
<proteinExistence type="predicted"/>
<dbReference type="PANTHER" id="PTHR30037">
    <property type="entry name" value="DNA-3-METHYLADENINE GLYCOSYLASE 1"/>
    <property type="match status" value="1"/>
</dbReference>
<accession>A0A381N574</accession>
<protein>
    <recommendedName>
        <fullName evidence="2">3-methyladenine DNA glycosylase</fullName>
    </recommendedName>
</protein>
<dbReference type="SUPFAM" id="SSF48150">
    <property type="entry name" value="DNA-glycosylase"/>
    <property type="match status" value="1"/>
</dbReference>
<dbReference type="InterPro" id="IPR011257">
    <property type="entry name" value="DNA_glycosylase"/>
</dbReference>
<dbReference type="PANTHER" id="PTHR30037:SF3">
    <property type="entry name" value="BLR0857 PROTEIN"/>
    <property type="match status" value="1"/>
</dbReference>
<dbReference type="Gene3D" id="1.10.340.30">
    <property type="entry name" value="Hypothetical protein, domain 2"/>
    <property type="match status" value="1"/>
</dbReference>
<sequence>MKKFTQIQERAELRKGGATALKKLLPQVATKKKLAAKGDDRYLAMMTKCINQAGFSWKVIEKKWPEFEEAFFGFDPFKLGLLAPEQWEAYTSDRRVVRNWQKIKALQENVFFIQETAREFGSFGNFLGRWPESDQIGLMGHLKQHGSRLGGQSALWFLRRVGKDCFVLTRDVVVTLKSVGLDIAEQPSSKRDLKKVQDQFNAWHEETGLPYSHLSRIVACSVGENYL</sequence>
<dbReference type="AlphaFoldDB" id="A0A381N574"/>
<dbReference type="GO" id="GO:0008725">
    <property type="term" value="F:DNA-3-methyladenine glycosylase activity"/>
    <property type="evidence" value="ECO:0007669"/>
    <property type="project" value="InterPro"/>
</dbReference>